<accession>A0A9X5GTB5</accession>
<sequence>MMGRGKLPIGSKKEPVKKTISKQDRKDLKILADDFCILHRKDVQEIIETCKSYAEGQQKIMRVYTAVYLH</sequence>
<evidence type="ECO:0000313" key="3">
    <source>
        <dbReference type="Proteomes" id="UP001154420"/>
    </source>
</evidence>
<organism evidence="2 3">
    <name type="scientific">Parablautia muri</name>
    <dbReference type="NCBI Taxonomy" id="2320879"/>
    <lineage>
        <taxon>Bacteria</taxon>
        <taxon>Bacillati</taxon>
        <taxon>Bacillota</taxon>
        <taxon>Clostridia</taxon>
        <taxon>Lachnospirales</taxon>
        <taxon>Lachnospiraceae</taxon>
        <taxon>Parablautia</taxon>
    </lineage>
</organism>
<evidence type="ECO:0000256" key="1">
    <source>
        <dbReference type="SAM" id="MobiDB-lite"/>
    </source>
</evidence>
<dbReference type="RefSeq" id="WP_160560877.1">
    <property type="nucleotide sequence ID" value="NZ_QZDT01000025.1"/>
</dbReference>
<dbReference type="AlphaFoldDB" id="A0A9X5GTB5"/>
<evidence type="ECO:0000313" key="2">
    <source>
        <dbReference type="EMBL" id="NBJ93821.1"/>
    </source>
</evidence>
<keyword evidence="3" id="KW-1185">Reference proteome</keyword>
<comment type="caution">
    <text evidence="2">The sequence shown here is derived from an EMBL/GenBank/DDBJ whole genome shotgun (WGS) entry which is preliminary data.</text>
</comment>
<reference evidence="2" key="1">
    <citation type="submission" date="2018-09" db="EMBL/GenBank/DDBJ databases">
        <title>Murine metabolic-syndrome-specific gut microbial biobank.</title>
        <authorList>
            <person name="Liu C."/>
        </authorList>
    </citation>
    <scope>NUCLEOTIDE SEQUENCE</scope>
    <source>
        <strain evidence="2">D42-62</strain>
    </source>
</reference>
<dbReference type="Proteomes" id="UP001154420">
    <property type="component" value="Unassembled WGS sequence"/>
</dbReference>
<name>A0A9X5GTB5_9FIRM</name>
<dbReference type="EMBL" id="QZDT01000025">
    <property type="protein sequence ID" value="NBJ93821.1"/>
    <property type="molecule type" value="Genomic_DNA"/>
</dbReference>
<feature type="region of interest" description="Disordered" evidence="1">
    <location>
        <begin position="1"/>
        <end position="20"/>
    </location>
</feature>
<proteinExistence type="predicted"/>
<feature type="compositionally biased region" description="Basic and acidic residues" evidence="1">
    <location>
        <begin position="11"/>
        <end position="20"/>
    </location>
</feature>
<protein>
    <submittedName>
        <fullName evidence="2">Uncharacterized protein</fullName>
    </submittedName>
</protein>
<gene>
    <name evidence="2" type="ORF">D5281_14750</name>
</gene>